<evidence type="ECO:0000256" key="7">
    <source>
        <dbReference type="ARBA" id="ARBA00022898"/>
    </source>
</evidence>
<evidence type="ECO:0000256" key="1">
    <source>
        <dbReference type="ARBA" id="ARBA00003469"/>
    </source>
</evidence>
<evidence type="ECO:0000259" key="12">
    <source>
        <dbReference type="Pfam" id="PF09084"/>
    </source>
</evidence>
<protein>
    <recommendedName>
        <fullName evidence="10">Thiamine pyrimidine synthase</fullName>
    </recommendedName>
</protein>
<gene>
    <name evidence="13" type="ORF">SAMN02746019_00006510</name>
</gene>
<dbReference type="InterPro" id="IPR027939">
    <property type="entry name" value="NMT1/THI5"/>
</dbReference>
<evidence type="ECO:0000256" key="11">
    <source>
        <dbReference type="ARBA" id="ARBA00048179"/>
    </source>
</evidence>
<evidence type="ECO:0000313" key="13">
    <source>
        <dbReference type="EMBL" id="SNB63525.1"/>
    </source>
</evidence>
<evidence type="ECO:0000313" key="14">
    <source>
        <dbReference type="Proteomes" id="UP000197025"/>
    </source>
</evidence>
<evidence type="ECO:0000256" key="4">
    <source>
        <dbReference type="ARBA" id="ARBA00011738"/>
    </source>
</evidence>
<evidence type="ECO:0000256" key="3">
    <source>
        <dbReference type="ARBA" id="ARBA00009406"/>
    </source>
</evidence>
<organism evidence="13 14">
    <name type="scientific">Thermoflexus hugenholtzii JAD2</name>
    <dbReference type="NCBI Taxonomy" id="877466"/>
    <lineage>
        <taxon>Bacteria</taxon>
        <taxon>Bacillati</taxon>
        <taxon>Chloroflexota</taxon>
        <taxon>Thermoflexia</taxon>
        <taxon>Thermoflexales</taxon>
        <taxon>Thermoflexaceae</taxon>
        <taxon>Thermoflexus</taxon>
    </lineage>
</organism>
<name>A0A212QV27_9CHLR</name>
<dbReference type="EMBL" id="FYEK01000025">
    <property type="protein sequence ID" value="SNB63525.1"/>
    <property type="molecule type" value="Genomic_DNA"/>
</dbReference>
<dbReference type="FunCoup" id="A0A212QV27">
    <property type="interactions" value="1"/>
</dbReference>
<dbReference type="GO" id="GO:0016740">
    <property type="term" value="F:transferase activity"/>
    <property type="evidence" value="ECO:0007669"/>
    <property type="project" value="UniProtKB-KW"/>
</dbReference>
<sequence>MRFFSNSIGAQLRAGIVLVLILIAGCTTPAPPATPTPALRHMVFMAGYKPQANLPFVGVYVAKEKGYFAAEGLDVEIQHSTGRGEHLQLLMAGGVQVTTQDAAVLLQRRADPGLPLVSIALIGQRGQQAFAALKSSGMQTPKDWEGKKVGYKGTPPPDLFAIMEAAGVDRNRVELVNVGFDPRVLVQGLVDVYPLFKSNEPYLLQQMGYELVMWDAADYGVPTLGLTYVTSEEQIQRDPGLLVRFLRAALKGIEDARANPEEAVDIVLRYAPQADRGHMRFMLETELKDAESEVTRAHGLGWQTREQWEALYEVLRRYNAIPKPVEIERVFTNELLQKARGR</sequence>
<keyword evidence="9" id="KW-0408">Iron</keyword>
<comment type="function">
    <text evidence="1">Responsible for the formation of the pyrimidine heterocycle in the thiamine biosynthesis pathway. Catalyzes the formation of hydroxymethylpyrimidine phosphate (HMP-P) from histidine and pyridoxal phosphate (PLP). The protein uses PLP and the active site histidine to form HMP-P, generating an inactive enzyme. The enzyme can only undergo a single turnover, which suggests it is a suicide enzyme.</text>
</comment>
<evidence type="ECO:0000256" key="8">
    <source>
        <dbReference type="ARBA" id="ARBA00022977"/>
    </source>
</evidence>
<keyword evidence="7" id="KW-0663">Pyridoxal phosphate</keyword>
<dbReference type="Pfam" id="PF09084">
    <property type="entry name" value="NMT1"/>
    <property type="match status" value="1"/>
</dbReference>
<reference evidence="14" key="1">
    <citation type="submission" date="2017-06" db="EMBL/GenBank/DDBJ databases">
        <authorList>
            <person name="Varghese N."/>
            <person name="Submissions S."/>
        </authorList>
    </citation>
    <scope>NUCLEOTIDE SEQUENCE [LARGE SCALE GENOMIC DNA]</scope>
    <source>
        <strain evidence="14">JAD2</strain>
    </source>
</reference>
<proteinExistence type="inferred from homology"/>
<dbReference type="PROSITE" id="PS51257">
    <property type="entry name" value="PROKAR_LIPOPROTEIN"/>
    <property type="match status" value="1"/>
</dbReference>
<evidence type="ECO:0000256" key="5">
    <source>
        <dbReference type="ARBA" id="ARBA00022679"/>
    </source>
</evidence>
<dbReference type="PANTHER" id="PTHR31528">
    <property type="entry name" value="4-AMINO-5-HYDROXYMETHYL-2-METHYLPYRIMIDINE PHOSPHATE SYNTHASE THI11-RELATED"/>
    <property type="match status" value="1"/>
</dbReference>
<accession>A0A212QV27</accession>
<dbReference type="AlphaFoldDB" id="A0A212QV27"/>
<dbReference type="InterPro" id="IPR015168">
    <property type="entry name" value="SsuA/THI5"/>
</dbReference>
<keyword evidence="8" id="KW-0784">Thiamine biosynthesis</keyword>
<feature type="domain" description="SsuA/THI5-like" evidence="12">
    <location>
        <begin position="56"/>
        <end position="263"/>
    </location>
</feature>
<evidence type="ECO:0000256" key="2">
    <source>
        <dbReference type="ARBA" id="ARBA00004948"/>
    </source>
</evidence>
<dbReference type="RefSeq" id="WP_088570916.1">
    <property type="nucleotide sequence ID" value="NZ_FYEK01000025.1"/>
</dbReference>
<dbReference type="PANTHER" id="PTHR31528:SF1">
    <property type="entry name" value="4-AMINO-5-HYDROXYMETHYL-2-METHYLPYRIMIDINE PHOSPHATE SYNTHASE THI11-RELATED"/>
    <property type="match status" value="1"/>
</dbReference>
<keyword evidence="6" id="KW-0479">Metal-binding</keyword>
<comment type="similarity">
    <text evidence="3">Belongs to the NMT1/THI5 family.</text>
</comment>
<dbReference type="SUPFAM" id="SSF53850">
    <property type="entry name" value="Periplasmic binding protein-like II"/>
    <property type="match status" value="1"/>
</dbReference>
<keyword evidence="14" id="KW-1185">Reference proteome</keyword>
<evidence type="ECO:0000256" key="9">
    <source>
        <dbReference type="ARBA" id="ARBA00023004"/>
    </source>
</evidence>
<dbReference type="GO" id="GO:0009228">
    <property type="term" value="P:thiamine biosynthetic process"/>
    <property type="evidence" value="ECO:0007669"/>
    <property type="project" value="UniProtKB-KW"/>
</dbReference>
<comment type="subunit">
    <text evidence="4">Homodimer.</text>
</comment>
<dbReference type="OrthoDB" id="9815602at2"/>
<dbReference type="Gene3D" id="3.40.190.10">
    <property type="entry name" value="Periplasmic binding protein-like II"/>
    <property type="match status" value="2"/>
</dbReference>
<dbReference type="InParanoid" id="A0A212QV27"/>
<keyword evidence="5" id="KW-0808">Transferase</keyword>
<evidence type="ECO:0000256" key="10">
    <source>
        <dbReference type="ARBA" id="ARBA00033171"/>
    </source>
</evidence>
<evidence type="ECO:0000256" key="6">
    <source>
        <dbReference type="ARBA" id="ARBA00022723"/>
    </source>
</evidence>
<dbReference type="Proteomes" id="UP000197025">
    <property type="component" value="Unassembled WGS sequence"/>
</dbReference>
<comment type="pathway">
    <text evidence="2">Cofactor biosynthesis; thiamine diphosphate biosynthesis.</text>
</comment>
<dbReference type="GO" id="GO:0046872">
    <property type="term" value="F:metal ion binding"/>
    <property type="evidence" value="ECO:0007669"/>
    <property type="project" value="UniProtKB-KW"/>
</dbReference>
<comment type="catalytic activity">
    <reaction evidence="11">
        <text>N(6)-(pyridoxal phosphate)-L-lysyl-[4-amino-5-hydroxymethyl-2-methylpyrimidine phosphate synthase] + L-histidyl-[4-amino-5-hydroxymethyl-2-methylpyrimidine phosphate synthase] + 2 Fe(3+) + 4 H2O = L-lysyl-[4-amino-5-hydroxymethyl-2-methylpyrimidine phosphate synthase] + (2S)-2-amino-5-hydroxy-4-oxopentanoyl-[4-amino-5-hydroxymethyl-2-methylpyrimidine phosphate synthase] + 4-amino-2-methyl-5-(phosphooxymethyl)pyrimidine + 3-oxopropanoate + 2 Fe(2+) + 2 H(+)</text>
        <dbReference type="Rhea" id="RHEA:65756"/>
        <dbReference type="Rhea" id="RHEA-COMP:16892"/>
        <dbReference type="Rhea" id="RHEA-COMP:16893"/>
        <dbReference type="Rhea" id="RHEA-COMP:16894"/>
        <dbReference type="Rhea" id="RHEA-COMP:16895"/>
        <dbReference type="ChEBI" id="CHEBI:15377"/>
        <dbReference type="ChEBI" id="CHEBI:15378"/>
        <dbReference type="ChEBI" id="CHEBI:29033"/>
        <dbReference type="ChEBI" id="CHEBI:29034"/>
        <dbReference type="ChEBI" id="CHEBI:29969"/>
        <dbReference type="ChEBI" id="CHEBI:29979"/>
        <dbReference type="ChEBI" id="CHEBI:33190"/>
        <dbReference type="ChEBI" id="CHEBI:58354"/>
        <dbReference type="ChEBI" id="CHEBI:143915"/>
        <dbReference type="ChEBI" id="CHEBI:157692"/>
    </reaction>
    <physiologicalReaction direction="left-to-right" evidence="11">
        <dbReference type="Rhea" id="RHEA:65757"/>
    </physiologicalReaction>
</comment>